<sequence length="136" mass="14797">MTAQNTPSAESLFDALTEEQANDLLEWALLDSRNAIAQGGNGQTTSEMQRASEAWRDLDDATRLAHDAILSALRREALAGMRELIGNGIVDAEGFSVQRLCIHDVICLPDRAVDAVSALEWSQILDDCRALVDDDA</sequence>
<dbReference type="Proteomes" id="UP000194003">
    <property type="component" value="Unassembled WGS sequence"/>
</dbReference>
<dbReference type="AlphaFoldDB" id="A0A1Y2K9T8"/>
<reference evidence="1 2" key="1">
    <citation type="journal article" date="2016" name="BMC Genomics">
        <title>Combined genomic and structural analyses of a cultured magnetotactic bacterium reveals its niche adaptation to a dynamic environment.</title>
        <authorList>
            <person name="Araujo A.C."/>
            <person name="Morillo V."/>
            <person name="Cypriano J."/>
            <person name="Teixeira L.C."/>
            <person name="Leao P."/>
            <person name="Lyra S."/>
            <person name="Almeida L.G."/>
            <person name="Bazylinski D.A."/>
            <person name="Vasconcellos A.T."/>
            <person name="Abreu F."/>
            <person name="Lins U."/>
        </authorList>
    </citation>
    <scope>NUCLEOTIDE SEQUENCE [LARGE SCALE GENOMIC DNA]</scope>
    <source>
        <strain evidence="1 2">IT-1</strain>
    </source>
</reference>
<proteinExistence type="predicted"/>
<dbReference type="RefSeq" id="WP_085440238.1">
    <property type="nucleotide sequence ID" value="NZ_LVJN01000012.1"/>
</dbReference>
<name>A0A1Y2K9T8_9PROT</name>
<dbReference type="STRING" id="1434232.MAIT1_04520"/>
<dbReference type="EMBL" id="LVJN01000012">
    <property type="protein sequence ID" value="OSM07709.1"/>
    <property type="molecule type" value="Genomic_DNA"/>
</dbReference>
<protein>
    <submittedName>
        <fullName evidence="1">Uncharacterized protein</fullName>
    </submittedName>
</protein>
<comment type="caution">
    <text evidence="1">The sequence shown here is derived from an EMBL/GenBank/DDBJ whole genome shotgun (WGS) entry which is preliminary data.</text>
</comment>
<evidence type="ECO:0000313" key="2">
    <source>
        <dbReference type="Proteomes" id="UP000194003"/>
    </source>
</evidence>
<organism evidence="1 2">
    <name type="scientific">Magnetofaba australis IT-1</name>
    <dbReference type="NCBI Taxonomy" id="1434232"/>
    <lineage>
        <taxon>Bacteria</taxon>
        <taxon>Pseudomonadati</taxon>
        <taxon>Pseudomonadota</taxon>
        <taxon>Magnetococcia</taxon>
        <taxon>Magnetococcales</taxon>
        <taxon>Magnetococcaceae</taxon>
        <taxon>Magnetofaba</taxon>
    </lineage>
</organism>
<evidence type="ECO:0000313" key="1">
    <source>
        <dbReference type="EMBL" id="OSM07709.1"/>
    </source>
</evidence>
<keyword evidence="2" id="KW-1185">Reference proteome</keyword>
<gene>
    <name evidence="1" type="ORF">MAIT1_04520</name>
</gene>
<accession>A0A1Y2K9T8</accession>